<accession>A0ACC3BKS7</accession>
<dbReference type="Proteomes" id="UP000798662">
    <property type="component" value="Chromosome 1"/>
</dbReference>
<evidence type="ECO:0000313" key="1">
    <source>
        <dbReference type="EMBL" id="KAK1858350.1"/>
    </source>
</evidence>
<protein>
    <submittedName>
        <fullName evidence="1">Uncharacterized protein</fullName>
    </submittedName>
</protein>
<dbReference type="EMBL" id="CM020618">
    <property type="protein sequence ID" value="KAK1858350.1"/>
    <property type="molecule type" value="Genomic_DNA"/>
</dbReference>
<proteinExistence type="predicted"/>
<sequence length="505" mass="51360">MAASDAPSSVAAAAIGRAVSPALVLTLRRGATVVSAAAPNLLRLAPRAGGSNGGGGAVLLLLFATAADAGGWHDALLRPHVCPSEGGGTGGGGADGGAGGVWPTDSGDGRSGVWDVDVPPSPAVPTTTRWTSALSNSSLQALQPRSAPPPLSPAAFETKKLLGSGSSGNVFLVAARDTGELFAMKVIPKASLTSSPECRRHALDERLVMEVTRPHPFVLPLRYAFQSPRKLYMVMDSGHVRIADFGLSKLLSDEGAGLTKTLCGTRHYCAPEAVAGHAYGQSCDVWSLGVLAYELLCGQTPFHAEEINDVFVRILTADIEYPPHLTPTAISLISGLLTRPLASRLGCGPGGLSFFDAAAAMDGRSPSTASSATADQAVRTPNTWRGWNKLHGRGGGDAPGGGGGPGCADGPGMRALLGGDHAAAASSSNSHGTLLLGYSFVRKLPGGPADGRRSSVAGSAVGGPAPNFLSRERPGAGATWGGGRGRPVDSRPGLLGRVPHPNELW</sequence>
<gene>
    <name evidence="1" type="ORF">I4F81_000958</name>
</gene>
<keyword evidence="2" id="KW-1185">Reference proteome</keyword>
<organism evidence="1 2">
    <name type="scientific">Pyropia yezoensis</name>
    <name type="common">Susabi-nori</name>
    <name type="synonym">Porphyra yezoensis</name>
    <dbReference type="NCBI Taxonomy" id="2788"/>
    <lineage>
        <taxon>Eukaryota</taxon>
        <taxon>Rhodophyta</taxon>
        <taxon>Bangiophyceae</taxon>
        <taxon>Bangiales</taxon>
        <taxon>Bangiaceae</taxon>
        <taxon>Pyropia</taxon>
    </lineage>
</organism>
<name>A0ACC3BKS7_PYRYE</name>
<evidence type="ECO:0000313" key="2">
    <source>
        <dbReference type="Proteomes" id="UP000798662"/>
    </source>
</evidence>
<reference evidence="1" key="1">
    <citation type="submission" date="2019-11" db="EMBL/GenBank/DDBJ databases">
        <title>Nori genome reveals adaptations in red seaweeds to the harsh intertidal environment.</title>
        <authorList>
            <person name="Wang D."/>
            <person name="Mao Y."/>
        </authorList>
    </citation>
    <scope>NUCLEOTIDE SEQUENCE</scope>
    <source>
        <tissue evidence="1">Gametophyte</tissue>
    </source>
</reference>
<comment type="caution">
    <text evidence="1">The sequence shown here is derived from an EMBL/GenBank/DDBJ whole genome shotgun (WGS) entry which is preliminary data.</text>
</comment>